<comment type="caution">
    <text evidence="2">The sequence shown here is derived from an EMBL/GenBank/DDBJ whole genome shotgun (WGS) entry which is preliminary data.</text>
</comment>
<organism evidence="2 3">
    <name type="scientific">Candidatus Methanodesulfokora washburnensis</name>
    <dbReference type="NCBI Taxonomy" id="2478471"/>
    <lineage>
        <taxon>Archaea</taxon>
        <taxon>Thermoproteota</taxon>
        <taxon>Candidatus Korarchaeia</taxon>
        <taxon>Candidatus Korarchaeia incertae sedis</taxon>
        <taxon>Candidatus Methanodesulfokora</taxon>
    </lineage>
</organism>
<reference evidence="2 3" key="1">
    <citation type="submission" date="2018-10" db="EMBL/GenBank/DDBJ databases">
        <title>Co-occurring genomic capacity for anaerobic methane metabolism and dissimilatory sulfite reduction discovered in the Korarchaeota.</title>
        <authorList>
            <person name="Mckay L.J."/>
            <person name="Dlakic M."/>
            <person name="Fields M.W."/>
            <person name="Delmont T.O."/>
            <person name="Eren A.M."/>
            <person name="Jay Z.J."/>
            <person name="Klingelsmith K.B."/>
            <person name="Rusch D.B."/>
            <person name="Inskeep W.P."/>
        </authorList>
    </citation>
    <scope>NUCLEOTIDE SEQUENCE [LARGE SCALE GENOMIC DNA]</scope>
    <source>
        <strain evidence="2 3">MDKW</strain>
    </source>
</reference>
<evidence type="ECO:0000313" key="2">
    <source>
        <dbReference type="EMBL" id="RSN72700.1"/>
    </source>
</evidence>
<protein>
    <submittedName>
        <fullName evidence="2">Uncharacterized protein</fullName>
    </submittedName>
</protein>
<dbReference type="RefSeq" id="WP_125672336.1">
    <property type="nucleotide sequence ID" value="NZ_RCOS01000142.1"/>
</dbReference>
<dbReference type="AlphaFoldDB" id="A0A3R9X135"/>
<accession>A0A3R9X135</accession>
<evidence type="ECO:0000256" key="1">
    <source>
        <dbReference type="SAM" id="MobiDB-lite"/>
    </source>
</evidence>
<name>A0A3R9X135_9CREN</name>
<proteinExistence type="predicted"/>
<keyword evidence="3" id="KW-1185">Reference proteome</keyword>
<feature type="compositionally biased region" description="Pro residues" evidence="1">
    <location>
        <begin position="318"/>
        <end position="335"/>
    </location>
</feature>
<dbReference type="Proteomes" id="UP000277582">
    <property type="component" value="Unassembled WGS sequence"/>
</dbReference>
<evidence type="ECO:0000313" key="3">
    <source>
        <dbReference type="Proteomes" id="UP000277582"/>
    </source>
</evidence>
<sequence length="450" mass="50165">MSKPNFKIVVELTNSDPATACWTAVAEQFLDEKYEGFEYVALKGNDCIPEKVYDALRDPSAIGVSGLSVGHGSDCETTVQNMIPDFSCGNPNNILLRGKYFNKCTCLYGKGGLPDLVNNYGLGCGCGEVTEYWIVTNKTGKKWQDPVTYFIDANFEFDRQLMQGKTAKEAYDAMIAKYKQHAEYWKDKDPETARLLNYDADNRPFFGDPNWAVGNIPPPPPTEPHLVEASAESSKDPYMRYFYIKVNGVPEHVETGWFKFYVKRTIYLPKDKEADICISVSADETFGWEGTLKIDDKKPVSGACDKNHPLCVHISGQPPSPPQPPQPPQPPPPPGQKYSGEYTTNVVSNQPCVVQAILRLKLTTNKDIEIPMTIDLRNLQLLGEGKGSESGTIQDNQYSGDAKGDLSIKIDNQYPIVLWFGNIPKKGFLIIKSPQTFSFIQLSKEQGKVE</sequence>
<gene>
    <name evidence="2" type="ORF">D6D85_12725</name>
</gene>
<dbReference type="EMBL" id="RCOS01000142">
    <property type="protein sequence ID" value="RSN72700.1"/>
    <property type="molecule type" value="Genomic_DNA"/>
</dbReference>
<feature type="region of interest" description="Disordered" evidence="1">
    <location>
        <begin position="308"/>
        <end position="342"/>
    </location>
</feature>